<dbReference type="Proteomes" id="UP000031488">
    <property type="component" value="Unassembled WGS sequence"/>
</dbReference>
<dbReference type="OrthoDB" id="4803255at2"/>
<feature type="transmembrane region" description="Helical" evidence="1">
    <location>
        <begin position="101"/>
        <end position="120"/>
    </location>
</feature>
<protein>
    <submittedName>
        <fullName evidence="2">Uncharacterized protein</fullName>
    </submittedName>
</protein>
<dbReference type="PATRIC" id="fig|1703.6.peg.1395"/>
<evidence type="ECO:0000313" key="3">
    <source>
        <dbReference type="Proteomes" id="UP000031488"/>
    </source>
</evidence>
<evidence type="ECO:0000313" key="2">
    <source>
        <dbReference type="EMBL" id="KHS53099.1"/>
    </source>
</evidence>
<evidence type="ECO:0000256" key="1">
    <source>
        <dbReference type="SAM" id="Phobius"/>
    </source>
</evidence>
<dbReference type="EMBL" id="JTJZ01000017">
    <property type="protein sequence ID" value="KHS53099.1"/>
    <property type="molecule type" value="Genomic_DNA"/>
</dbReference>
<accession>A0A0B9A321</accession>
<dbReference type="RefSeq" id="WP_039208605.1">
    <property type="nucleotide sequence ID" value="NZ_JTJZ01000017.1"/>
</dbReference>
<proteinExistence type="predicted"/>
<keyword evidence="1" id="KW-0472">Membrane</keyword>
<keyword evidence="3" id="KW-1185">Reference proteome</keyword>
<sequence>MTATDDDRSMTTGQLRRADDLAQRIRRTNIVYARLYGPLVVMVIAASFFPYYSPEPDSSVTYGNLWQEVLIIGRGVDVFALFALLFTTGLLCLAAVGRTTIAVLIAILTGAIVIGCTLLQAPGYVSPPALTIFGIIDISLSFLIAAITLVHSLHLFTLDLAFQRRAV</sequence>
<reference evidence="2 3" key="1">
    <citation type="submission" date="2014-11" db="EMBL/GenBank/DDBJ databases">
        <title>Draft Genome Sequence of Brevibacterium linens AE038-8.</title>
        <authorList>
            <person name="Maizel D."/>
            <person name="Utturkar S.M."/>
            <person name="Brown S.D."/>
            <person name="Ferrero M."/>
            <person name="Rosen B.P."/>
        </authorList>
    </citation>
    <scope>NUCLEOTIDE SEQUENCE [LARGE SCALE GENOMIC DNA]</scope>
    <source>
        <strain evidence="2 3">AE038-8</strain>
    </source>
</reference>
<name>A0A0B9A321_BRELN</name>
<organism evidence="2 3">
    <name type="scientific">Brevibacterium linens</name>
    <dbReference type="NCBI Taxonomy" id="1703"/>
    <lineage>
        <taxon>Bacteria</taxon>
        <taxon>Bacillati</taxon>
        <taxon>Actinomycetota</taxon>
        <taxon>Actinomycetes</taxon>
        <taxon>Micrococcales</taxon>
        <taxon>Brevibacteriaceae</taxon>
        <taxon>Brevibacterium</taxon>
    </lineage>
</organism>
<keyword evidence="1" id="KW-1133">Transmembrane helix</keyword>
<feature type="transmembrane region" description="Helical" evidence="1">
    <location>
        <begin position="132"/>
        <end position="156"/>
    </location>
</feature>
<feature type="transmembrane region" description="Helical" evidence="1">
    <location>
        <begin position="71"/>
        <end position="94"/>
    </location>
</feature>
<comment type="caution">
    <text evidence="2">The sequence shown here is derived from an EMBL/GenBank/DDBJ whole genome shotgun (WGS) entry which is preliminary data.</text>
</comment>
<keyword evidence="1" id="KW-0812">Transmembrane</keyword>
<feature type="transmembrane region" description="Helical" evidence="1">
    <location>
        <begin position="31"/>
        <end position="51"/>
    </location>
</feature>
<dbReference type="AlphaFoldDB" id="A0A0B9A321"/>
<gene>
    <name evidence="2" type="ORF">AE0388_1502</name>
</gene>